<evidence type="ECO:0000313" key="2">
    <source>
        <dbReference type="EMBL" id="KAK2028607.1"/>
    </source>
</evidence>
<feature type="chain" id="PRO_5042198647" evidence="1">
    <location>
        <begin position="30"/>
        <end position="322"/>
    </location>
</feature>
<evidence type="ECO:0000313" key="3">
    <source>
        <dbReference type="Proteomes" id="UP001232148"/>
    </source>
</evidence>
<accession>A0AAD9HHW5</accession>
<sequence length="322" mass="36559">MANANRYFLSGSVRSFLLWFLLHVLLINASPTALVPTQRNGLSFPTGFQGRIEKGRHLIKLFPLDEEKAAEFNEGVSVASTFKDPSALKLNGWSRYIYWFPFKKNTGDPPGYDHDLDNAFADSKYPVDQTKAGVYHYRHDRKFGKNKKKKPTYSSYANVHVPASGAIIFDSDFSPETRQKEYGLGDVPELHRLSDVAFFQWMDACKAKNVDPKSLKVMFVSHVINLETYNIVVDALLTDWHRMMPSFANKVVFSMETKQGQAILGSKWGSALSWMLIQHKKELGLKKIKEVAVWGLRNGFVLPEKSDLLVGTLEMRFVVEDA</sequence>
<dbReference type="EMBL" id="MU842875">
    <property type="protein sequence ID" value="KAK2028607.1"/>
    <property type="molecule type" value="Genomic_DNA"/>
</dbReference>
<comment type="caution">
    <text evidence="2">The sequence shown here is derived from an EMBL/GenBank/DDBJ whole genome shotgun (WGS) entry which is preliminary data.</text>
</comment>
<name>A0AAD9HHW5_9PEZI</name>
<reference evidence="2" key="1">
    <citation type="submission" date="2021-06" db="EMBL/GenBank/DDBJ databases">
        <title>Comparative genomics, transcriptomics and evolutionary studies reveal genomic signatures of adaptation to plant cell wall in hemibiotrophic fungi.</title>
        <authorList>
            <consortium name="DOE Joint Genome Institute"/>
            <person name="Baroncelli R."/>
            <person name="Diaz J.F."/>
            <person name="Benocci T."/>
            <person name="Peng M."/>
            <person name="Battaglia E."/>
            <person name="Haridas S."/>
            <person name="Andreopoulos W."/>
            <person name="Labutti K."/>
            <person name="Pangilinan J."/>
            <person name="Floch G.L."/>
            <person name="Makela M.R."/>
            <person name="Henrissat B."/>
            <person name="Grigoriev I.V."/>
            <person name="Crouch J.A."/>
            <person name="De Vries R.P."/>
            <person name="Sukno S.A."/>
            <person name="Thon M.R."/>
        </authorList>
    </citation>
    <scope>NUCLEOTIDE SEQUENCE</scope>
    <source>
        <strain evidence="2">MAFF235873</strain>
    </source>
</reference>
<dbReference type="Proteomes" id="UP001232148">
    <property type="component" value="Unassembled WGS sequence"/>
</dbReference>
<dbReference type="AlphaFoldDB" id="A0AAD9HHW5"/>
<gene>
    <name evidence="2" type="ORF">LX32DRAFT_719854</name>
</gene>
<keyword evidence="1" id="KW-0732">Signal</keyword>
<proteinExistence type="predicted"/>
<organism evidence="2 3">
    <name type="scientific">Colletotrichum zoysiae</name>
    <dbReference type="NCBI Taxonomy" id="1216348"/>
    <lineage>
        <taxon>Eukaryota</taxon>
        <taxon>Fungi</taxon>
        <taxon>Dikarya</taxon>
        <taxon>Ascomycota</taxon>
        <taxon>Pezizomycotina</taxon>
        <taxon>Sordariomycetes</taxon>
        <taxon>Hypocreomycetidae</taxon>
        <taxon>Glomerellales</taxon>
        <taxon>Glomerellaceae</taxon>
        <taxon>Colletotrichum</taxon>
        <taxon>Colletotrichum graminicola species complex</taxon>
    </lineage>
</organism>
<keyword evidence="3" id="KW-1185">Reference proteome</keyword>
<feature type="signal peptide" evidence="1">
    <location>
        <begin position="1"/>
        <end position="29"/>
    </location>
</feature>
<evidence type="ECO:0000256" key="1">
    <source>
        <dbReference type="SAM" id="SignalP"/>
    </source>
</evidence>
<protein>
    <submittedName>
        <fullName evidence="2">Uncharacterized protein</fullName>
    </submittedName>
</protein>